<name>A0A3G4ZPJ7_9VIRU</name>
<reference evidence="1" key="1">
    <citation type="submission" date="2018-10" db="EMBL/GenBank/DDBJ databases">
        <title>Hidden diversity of soil giant viruses.</title>
        <authorList>
            <person name="Schulz F."/>
            <person name="Alteio L."/>
            <person name="Goudeau D."/>
            <person name="Ryan E.M."/>
            <person name="Malmstrom R.R."/>
            <person name="Blanchard J."/>
            <person name="Woyke T."/>
        </authorList>
    </citation>
    <scope>NUCLEOTIDE SEQUENCE</scope>
    <source>
        <strain evidence="1">TEV1</strain>
    </source>
</reference>
<evidence type="ECO:0000313" key="1">
    <source>
        <dbReference type="EMBL" id="AYV75533.1"/>
    </source>
</evidence>
<gene>
    <name evidence="1" type="ORF">Terrestrivirus2_41</name>
</gene>
<accession>A0A3G4ZPJ7</accession>
<organism evidence="1">
    <name type="scientific">Terrestrivirus sp</name>
    <dbReference type="NCBI Taxonomy" id="2487775"/>
    <lineage>
        <taxon>Viruses</taxon>
        <taxon>Varidnaviria</taxon>
        <taxon>Bamfordvirae</taxon>
        <taxon>Nucleocytoviricota</taxon>
        <taxon>Megaviricetes</taxon>
        <taxon>Imitervirales</taxon>
        <taxon>Mimiviridae</taxon>
        <taxon>Klosneuvirinae</taxon>
    </lineage>
</organism>
<dbReference type="EMBL" id="MK071980">
    <property type="protein sequence ID" value="AYV75533.1"/>
    <property type="molecule type" value="Genomic_DNA"/>
</dbReference>
<protein>
    <submittedName>
        <fullName evidence="1">Uncharacterized protein</fullName>
    </submittedName>
</protein>
<sequence length="472" mass="53651">MASINEQSNPNLLTYVTIYNTSSWSPSVYYKNGENFEPFPLLADNINKSYNPVYDIITIHRVNFEPANLIMFVDDISHEFDATQTHGLKNGFSISGEAQFSLHDGLHFLIYNNGSKLLSIRQGREVGFDNDGNVDVFSVARDEKTRLVINSSKVQSWVPDMNAKRSHRKEMNFPVTIINSSNWNPQILDVAIIEDKTENETLEHHIVTKNEYKDVTPYFPALYVAIPVEFTVKTHHGEIIAHKYVIENFKGLKIKFTDNIPKPDLYADIGVNEQNKNRESLLLPPSGLPPSTLIENGTAEFTLQNGRVFYIHNDEPKMLKITQYNSVFDVANELHERSNLTQGWVPDINATLSPLVKDNLCRRAQIVTIYNTSSWILDVASPSINNTQNYRSAHIINLPFGPVQTLVSSFKIRFSDCLTFNKNKYISNSCEFLLSNGLNFNVYDLGEHICVEQIESGIVSCWVPDLFAKKFV</sequence>
<proteinExistence type="predicted"/>